<dbReference type="Proteomes" id="UP001270362">
    <property type="component" value="Unassembled WGS sequence"/>
</dbReference>
<feature type="domain" description="Heterokaryon incompatibility" evidence="1">
    <location>
        <begin position="22"/>
        <end position="108"/>
    </location>
</feature>
<accession>A0AAE0XLV3</accession>
<organism evidence="2 3">
    <name type="scientific">Podospora appendiculata</name>
    <dbReference type="NCBI Taxonomy" id="314037"/>
    <lineage>
        <taxon>Eukaryota</taxon>
        <taxon>Fungi</taxon>
        <taxon>Dikarya</taxon>
        <taxon>Ascomycota</taxon>
        <taxon>Pezizomycotina</taxon>
        <taxon>Sordariomycetes</taxon>
        <taxon>Sordariomycetidae</taxon>
        <taxon>Sordariales</taxon>
        <taxon>Podosporaceae</taxon>
        <taxon>Podospora</taxon>
    </lineage>
</organism>
<evidence type="ECO:0000313" key="2">
    <source>
        <dbReference type="EMBL" id="KAK3695839.1"/>
    </source>
</evidence>
<evidence type="ECO:0000313" key="3">
    <source>
        <dbReference type="Proteomes" id="UP001270362"/>
    </source>
</evidence>
<dbReference type="PANTHER" id="PTHR10622">
    <property type="entry name" value="HET DOMAIN-CONTAINING PROTEIN"/>
    <property type="match status" value="1"/>
</dbReference>
<dbReference type="PANTHER" id="PTHR10622:SF12">
    <property type="entry name" value="HET DOMAIN-CONTAINING PROTEIN"/>
    <property type="match status" value="1"/>
</dbReference>
<dbReference type="Pfam" id="PF06985">
    <property type="entry name" value="HET"/>
    <property type="match status" value="1"/>
</dbReference>
<evidence type="ECO:0000259" key="1">
    <source>
        <dbReference type="Pfam" id="PF06985"/>
    </source>
</evidence>
<reference evidence="2" key="2">
    <citation type="submission" date="2023-06" db="EMBL/GenBank/DDBJ databases">
        <authorList>
            <consortium name="Lawrence Berkeley National Laboratory"/>
            <person name="Haridas S."/>
            <person name="Hensen N."/>
            <person name="Bonometti L."/>
            <person name="Westerberg I."/>
            <person name="Brannstrom I.O."/>
            <person name="Guillou S."/>
            <person name="Cros-Aarteil S."/>
            <person name="Calhoun S."/>
            <person name="Kuo A."/>
            <person name="Mondo S."/>
            <person name="Pangilinan J."/>
            <person name="Riley R."/>
            <person name="Labutti K."/>
            <person name="Andreopoulos B."/>
            <person name="Lipzen A."/>
            <person name="Chen C."/>
            <person name="Yanf M."/>
            <person name="Daum C."/>
            <person name="Ng V."/>
            <person name="Clum A."/>
            <person name="Steindorff A."/>
            <person name="Ohm R."/>
            <person name="Martin F."/>
            <person name="Silar P."/>
            <person name="Natvig D."/>
            <person name="Lalanne C."/>
            <person name="Gautier V."/>
            <person name="Ament-Velasquez S.L."/>
            <person name="Kruys A."/>
            <person name="Hutchinson M.I."/>
            <person name="Powell A.J."/>
            <person name="Barry K."/>
            <person name="Miller A.N."/>
            <person name="Grigoriev I.V."/>
            <person name="Debuchy R."/>
            <person name="Gladieux P."/>
            <person name="Thoren M.H."/>
            <person name="Johannesson H."/>
        </authorList>
    </citation>
    <scope>NUCLEOTIDE SEQUENCE</scope>
    <source>
        <strain evidence="2">CBS 314.62</strain>
    </source>
</reference>
<keyword evidence="3" id="KW-1185">Reference proteome</keyword>
<dbReference type="AlphaFoldDB" id="A0AAE0XLV3"/>
<protein>
    <submittedName>
        <fullName evidence="2">Heterokaryon incompatibility protein-domain-containing protein</fullName>
    </submittedName>
</protein>
<proteinExistence type="predicted"/>
<reference evidence="2" key="1">
    <citation type="journal article" date="2023" name="Mol. Phylogenet. Evol.">
        <title>Genome-scale phylogeny and comparative genomics of the fungal order Sordariales.</title>
        <authorList>
            <person name="Hensen N."/>
            <person name="Bonometti L."/>
            <person name="Westerberg I."/>
            <person name="Brannstrom I.O."/>
            <person name="Guillou S."/>
            <person name="Cros-Aarteil S."/>
            <person name="Calhoun S."/>
            <person name="Haridas S."/>
            <person name="Kuo A."/>
            <person name="Mondo S."/>
            <person name="Pangilinan J."/>
            <person name="Riley R."/>
            <person name="LaButti K."/>
            <person name="Andreopoulos B."/>
            <person name="Lipzen A."/>
            <person name="Chen C."/>
            <person name="Yan M."/>
            <person name="Daum C."/>
            <person name="Ng V."/>
            <person name="Clum A."/>
            <person name="Steindorff A."/>
            <person name="Ohm R.A."/>
            <person name="Martin F."/>
            <person name="Silar P."/>
            <person name="Natvig D.O."/>
            <person name="Lalanne C."/>
            <person name="Gautier V."/>
            <person name="Ament-Velasquez S.L."/>
            <person name="Kruys A."/>
            <person name="Hutchinson M.I."/>
            <person name="Powell A.J."/>
            <person name="Barry K."/>
            <person name="Miller A.N."/>
            <person name="Grigoriev I.V."/>
            <person name="Debuchy R."/>
            <person name="Gladieux P."/>
            <person name="Hiltunen Thoren M."/>
            <person name="Johannesson H."/>
        </authorList>
    </citation>
    <scope>NUCLEOTIDE SEQUENCE</scope>
    <source>
        <strain evidence="2">CBS 314.62</strain>
    </source>
</reference>
<gene>
    <name evidence="2" type="ORF">B0T22DRAFT_489061</name>
</gene>
<name>A0AAE0XLV3_9PEZI</name>
<dbReference type="InterPro" id="IPR010730">
    <property type="entry name" value="HET"/>
</dbReference>
<dbReference type="EMBL" id="JAULSO010000001">
    <property type="protein sequence ID" value="KAK3695839.1"/>
    <property type="molecule type" value="Genomic_DNA"/>
</dbReference>
<sequence>MWLIETSTLSLKFVQAASDVRYAILSHTWGVEEITFQDMADQAHASRKKGWGKVQKTCAVALASHGLKYAWIDTCCIDKTSSSELSEAINSMFAWYRSATVCMVYLPDFRHDPEQDGTEWFSFIFSLAPCRWFKRGWTLQELIAPKDMVFYDESWSIIGSKTQMARDLAYITNVDRAVLDDADNLSRVPIGRRMSWAAHRKTTRAEDLAYSLMGIFDVNMPLLYGEGGEKAFIRLQKELIQSKNDLTLFAWMDEQKQWPDKHWAHGMLATSPAQFRHCTTLKVPPGNLNTLQDLEFTLTNRGLRFDTNLYIPSEDLPVMEVNLTRKIPSPSDPSSSGSGKFEFDPADSTVSLGLNCLETSARTSDKPKWVGIYLEMVGNNYVRIHADTLDYSVSRSKWRSKQAGKRVVYIAPTVSGLEDRRQPVRGEAHHIYIVYDNSMLSVSSLTIAPAAAPVASLATASATEPGFPDPDPPGHFDLFAETGSELTLAHTLRRNPGRTLSLYFFDVALDHSSQPIRLVLVTGFSVLDTLVYWHALYAEDQLRGVADHPVSSPLVFQNTTNGLAVTRATDGYPGPPLTALAEKELADVEDRFHDYLWENASDEAGVIRPELVPTVVDVPGCTKDVLHRISASSVPACGARAVDGSATSERFPIECVKLTYEVVKTHADPDTDYEETVLANYNRLYGASPIS</sequence>
<comment type="caution">
    <text evidence="2">The sequence shown here is derived from an EMBL/GenBank/DDBJ whole genome shotgun (WGS) entry which is preliminary data.</text>
</comment>